<dbReference type="KEGG" id="cbv:U729_1757"/>
<dbReference type="AlphaFoldDB" id="A0A0A7FYL1"/>
<dbReference type="Proteomes" id="UP000030635">
    <property type="component" value="Chromosome"/>
</dbReference>
<dbReference type="HOGENOM" id="CLU_2698012_0_0_9"/>
<proteinExistence type="predicted"/>
<dbReference type="RefSeq" id="WP_039313773.1">
    <property type="nucleotide sequence ID" value="NZ_CP006905.1"/>
</dbReference>
<reference evidence="2 3" key="1">
    <citation type="journal article" date="2015" name="Infect. Genet. Evol.">
        <title>Genomic sequences of six botulinum neurotoxin-producing strains representing three clostridial species illustrate the mobility and diversity of botulinum neurotoxin genes.</title>
        <authorList>
            <person name="Smith T.J."/>
            <person name="Hill K.K."/>
            <person name="Xie G."/>
            <person name="Foley B.T."/>
            <person name="Williamson C.H."/>
            <person name="Foster J.T."/>
            <person name="Johnson S.L."/>
            <person name="Chertkov O."/>
            <person name="Teshima H."/>
            <person name="Gibbons H.S."/>
            <person name="Johnsky L.A."/>
            <person name="Karavis M.A."/>
            <person name="Smith L.A."/>
        </authorList>
    </citation>
    <scope>NUCLEOTIDE SEQUENCE [LARGE SCALE GENOMIC DNA]</scope>
    <source>
        <strain evidence="2">Sullivan</strain>
    </source>
</reference>
<evidence type="ECO:0000313" key="2">
    <source>
        <dbReference type="EMBL" id="AIY84025.1"/>
    </source>
</evidence>
<feature type="transmembrane region" description="Helical" evidence="1">
    <location>
        <begin position="6"/>
        <end position="29"/>
    </location>
</feature>
<feature type="transmembrane region" description="Helical" evidence="1">
    <location>
        <begin position="41"/>
        <end position="65"/>
    </location>
</feature>
<keyword evidence="1" id="KW-0812">Transmembrane</keyword>
<protein>
    <submittedName>
        <fullName evidence="2">Putative membrane protein</fullName>
    </submittedName>
</protein>
<keyword evidence="3" id="KW-1185">Reference proteome</keyword>
<keyword evidence="1" id="KW-0472">Membrane</keyword>
<gene>
    <name evidence="2" type="ORF">U729_1757</name>
</gene>
<keyword evidence="1" id="KW-1133">Transmembrane helix</keyword>
<evidence type="ECO:0000313" key="3">
    <source>
        <dbReference type="Proteomes" id="UP000030635"/>
    </source>
</evidence>
<accession>A0A0A7FYL1</accession>
<evidence type="ECO:0000256" key="1">
    <source>
        <dbReference type="SAM" id="Phobius"/>
    </source>
</evidence>
<sequence length="73" mass="8008">MSKKLFLAYLAVIVGGLTFSLELMGLQILQSIGHGRLSDHIFNFPVLLAFCITIAIIVSGMKIILNSNNKDDE</sequence>
<name>A0A0A7FYL1_9CLOT</name>
<dbReference type="EMBL" id="CP006905">
    <property type="protein sequence ID" value="AIY84025.1"/>
    <property type="molecule type" value="Genomic_DNA"/>
</dbReference>
<organism evidence="2 3">
    <name type="scientific">Clostridium baratii str. Sullivan</name>
    <dbReference type="NCBI Taxonomy" id="1415775"/>
    <lineage>
        <taxon>Bacteria</taxon>
        <taxon>Bacillati</taxon>
        <taxon>Bacillota</taxon>
        <taxon>Clostridia</taxon>
        <taxon>Eubacteriales</taxon>
        <taxon>Clostridiaceae</taxon>
        <taxon>Clostridium</taxon>
    </lineage>
</organism>